<dbReference type="Proteomes" id="UP000694865">
    <property type="component" value="Unplaced"/>
</dbReference>
<proteinExistence type="inferred from homology"/>
<dbReference type="Pfam" id="PF25151">
    <property type="entry name" value="TPR_Trm732_C"/>
    <property type="match status" value="1"/>
</dbReference>
<dbReference type="InterPro" id="IPR056843">
    <property type="entry name" value="THADA-like_TPR"/>
</dbReference>
<comment type="similarity">
    <text evidence="1">Belongs to the THADA family.</text>
</comment>
<feature type="region of interest" description="Disordered" evidence="4">
    <location>
        <begin position="943"/>
        <end position="975"/>
    </location>
</feature>
<dbReference type="PANTHER" id="PTHR14387:SF7">
    <property type="entry name" value="THYROID ADENOMA-ASSOCIATED PROTEIN"/>
    <property type="match status" value="1"/>
</dbReference>
<dbReference type="Pfam" id="PF10350">
    <property type="entry name" value="DUF2428"/>
    <property type="match status" value="1"/>
</dbReference>
<name>A0ABM0LV05_SACKO</name>
<evidence type="ECO:0000259" key="5">
    <source>
        <dbReference type="Pfam" id="PF10350"/>
    </source>
</evidence>
<dbReference type="RefSeq" id="XP_006811596.1">
    <property type="nucleotide sequence ID" value="XM_006811533.1"/>
</dbReference>
<evidence type="ECO:0000313" key="9">
    <source>
        <dbReference type="RefSeq" id="XP_006811596.1"/>
    </source>
</evidence>
<evidence type="ECO:0000259" key="7">
    <source>
        <dbReference type="Pfam" id="PF25151"/>
    </source>
</evidence>
<dbReference type="PANTHER" id="PTHR14387">
    <property type="entry name" value="THADA/DEATH RECEPTOR INTERACTING PROTEIN"/>
    <property type="match status" value="1"/>
</dbReference>
<feature type="domain" description="tRNA (32-2'-O)-methyltransferase regulator THADA-like C-terminal TPR repeats region" evidence="7">
    <location>
        <begin position="1179"/>
        <end position="1335"/>
    </location>
</feature>
<gene>
    <name evidence="9" type="primary">LOC100374355</name>
</gene>
<dbReference type="Pfam" id="PF25150">
    <property type="entry name" value="TPR_Trm732"/>
    <property type="match status" value="1"/>
</dbReference>
<reference evidence="9" key="1">
    <citation type="submission" date="2025-08" db="UniProtKB">
        <authorList>
            <consortium name="RefSeq"/>
        </authorList>
    </citation>
    <scope>IDENTIFICATION</scope>
    <source>
        <tissue evidence="9">Testes</tissue>
    </source>
</reference>
<protein>
    <recommendedName>
        <fullName evidence="3">tRNA (32-2'-O)-methyltransferase regulator THADA</fullName>
    </recommendedName>
</protein>
<dbReference type="SUPFAM" id="SSF48371">
    <property type="entry name" value="ARM repeat"/>
    <property type="match status" value="2"/>
</dbReference>
<accession>A0ABM0LV05</accession>
<dbReference type="InterPro" id="IPR016024">
    <property type="entry name" value="ARM-type_fold"/>
</dbReference>
<evidence type="ECO:0000256" key="2">
    <source>
        <dbReference type="ARBA" id="ARBA00022694"/>
    </source>
</evidence>
<feature type="domain" description="tRNA (32-2'-O)-methyltransferase regulator THADA-like TPR repeats region" evidence="6">
    <location>
        <begin position="534"/>
        <end position="792"/>
    </location>
</feature>
<keyword evidence="8" id="KW-1185">Reference proteome</keyword>
<sequence length="1835" mass="208674">MELTTLMKPAKSKLKIGKESLDIKVEIIDPKIKQEISDLPAVSPVTGIQNIGDVFNACLYPNSDGLADYIKTLKQVIGHLKKSCDIEDDKVKHEIRIYVRVLSEIYASINSGCTVKRIISSALQGLPVAFHTVVIDVFTLTLQRCMDIDNRLDLSICRHVVDLIGSYSQNWSQGEEILRILNSVVLVYLTDCLVVFMDECSKSDNNHIVEMIHNCQVTMKTLIAVIPKYVVQTGTVLEPWFITVNTKLMQHLVYILQNGLFTSNCQSIAAMTLVLVLKSLSNGNSTVDLILQCLLPHHIEESTSSWITDEMRKTGYTWTSLSPYCQLCVCHGVIAMLDADHLISQINEQQILLLDVIFPELMTLQTKLSDSYSILAASRTLTLWSCVAKQALEKNPGDLKLRSTLCGDGAISKKLLHYVWENSEHTIEGMRYQVKIIFDNIIEMHFKVDCEDSKFFYGIFQHLMNTSWHVRSKYSFLATMVTYLGSNRMLDLCPTLPRDILNAVDEQTVAPYASDLYERLLQTHKKESDEDTRWKAVWILPVLEMLQRKNYNTTLITQYCLPRILKRCPECLEYIQMHMKPSNQENLAVLITCLKVARCQGLLNTKWNDDITCWHGIISVSSLQQALCHHDNKLSLQALSLICDNTKTTESITSTDFQLIKTFLEVNMKAQSPADRHYIISDIKKFLCRIHESGLMLWKQRNKDGCQSQLELYKDFLEWLFSFLLNNLYPDACHPRRALALSVLNLMNDIFSHSSQGGSLNGVQFGFIDQLTTNHVQTILECLNDSYSKNREMALQLIKCSPTTAQKVSNLYEMGLDLAKGNKPQNSIVGANILCLVYQCGIESPEQILQDLLVYLREQIEIGKCSLLKAAAKYPIYGLLYCVRTLLKELSSSHTRIIDNYLDCLIELCLDASSIVSPVVCNSSPEGYLPVDEQKDASLEHLVLRGNDKEQNEDGDDKTSRNEEEDDKEEEGDSHTVTPQMVLICCWITMKEVSLLLGQLTQFKNSNKKTLLSVQQMKTLGDFFMDILMKARHRGAFELSYTGFEQLCHLLWRSEVKELNSLPVKWLQILLTEIQCTNEISQLCATRRSAGIPFAFQAILNAECMVQKDRPNFKHVMIQLLDLSLGQSVNDDTFAQVHSLNILCALYKDSELGEDVFPFIADGVKAAILGFNSELWGVRNSSMMLFNALITRIFGVKRTKDEHSKKNQLSGREFFSRFPSLHSFLLKQIKIVSQDTTSLQQSQFAILLLMSRLYSSTFDGIDSNLSLSEFVPYIQKCCSCSVWKTRTMAARTLASICPTSAINALLTSLIVSLPTSDCLQLSHNTIHGVLLQIYHVLEMYWSERLPNNSLVELMNVVLPQLRNSLWLITSSNKCDITRALYLHILNKYIFTMQKIPVDDNHKDFQLHVTSILREDTFCVPSSSMVPGTSLLQETIAEITWKTSVESSSIDWLLALLNNASYEVRRLTLRNLIDCIKTSCDNAIKLCDSRDLFRQLIKMVQHEIDYDCLSMVFEVLCYHSYTLSDSTEWSSMLVTDSCTLGKGVNQCPKQEMKLSQSLHALTFLLKSVESFTDGPGYEMVPSSFINLTSKLVSVVYSDAVLVRNMPLLLWKSVILLLQDEHKEIRQSIVPVISNTGFTEVQSTVAMQNVFHSIIHHHGNRDWMALFAFIHSHVIDIPVVEINQEDDEQEDKLYDKRESNCYLERTEIINHAGNALHGWISKIKSLEMWQEEILQETRNTSIKALQTLISTLKSKRCSPYLDYSLYQDICLHFYGHLKCLAALSRRVPSSQHALILSLIHDIEGLSLIYGGFNVYLFTAVEHLKQQYELAQVVRETL</sequence>
<evidence type="ECO:0000256" key="3">
    <source>
        <dbReference type="ARBA" id="ARBA00035698"/>
    </source>
</evidence>
<evidence type="ECO:0000256" key="4">
    <source>
        <dbReference type="SAM" id="MobiDB-lite"/>
    </source>
</evidence>
<keyword evidence="2" id="KW-0819">tRNA processing</keyword>
<feature type="compositionally biased region" description="Basic and acidic residues" evidence="4">
    <location>
        <begin position="943"/>
        <end position="962"/>
    </location>
</feature>
<dbReference type="InterPro" id="IPR019442">
    <property type="entry name" value="THADA/TRM732_DUF2428"/>
</dbReference>
<evidence type="ECO:0000259" key="6">
    <source>
        <dbReference type="Pfam" id="PF25150"/>
    </source>
</evidence>
<evidence type="ECO:0000313" key="8">
    <source>
        <dbReference type="Proteomes" id="UP000694865"/>
    </source>
</evidence>
<feature type="compositionally biased region" description="Acidic residues" evidence="4">
    <location>
        <begin position="963"/>
        <end position="972"/>
    </location>
</feature>
<feature type="domain" description="DUF2428" evidence="5">
    <location>
        <begin position="902"/>
        <end position="1176"/>
    </location>
</feature>
<organism evidence="8 9">
    <name type="scientific">Saccoglossus kowalevskii</name>
    <name type="common">Acorn worm</name>
    <dbReference type="NCBI Taxonomy" id="10224"/>
    <lineage>
        <taxon>Eukaryota</taxon>
        <taxon>Metazoa</taxon>
        <taxon>Hemichordata</taxon>
        <taxon>Enteropneusta</taxon>
        <taxon>Harrimaniidae</taxon>
        <taxon>Saccoglossus</taxon>
    </lineage>
</organism>
<dbReference type="GeneID" id="100374355"/>
<dbReference type="InterPro" id="IPR056842">
    <property type="entry name" value="THADA-like_TPR_C"/>
</dbReference>
<dbReference type="InterPro" id="IPR051954">
    <property type="entry name" value="tRNA_methyltransferase_THADA"/>
</dbReference>
<evidence type="ECO:0000256" key="1">
    <source>
        <dbReference type="ARBA" id="ARBA00010409"/>
    </source>
</evidence>